<accession>D9TI90</accession>
<reference evidence="3 4" key="1">
    <citation type="journal article" date="2010" name="J. Bacteriol.">
        <title>Complete genome sequence of the cellulolytic thermophile Caldicellulosiruptor obsidiansis OB47T.</title>
        <authorList>
            <person name="Elkins J.G."/>
            <person name="Lochner A."/>
            <person name="Hamilton-Brehm S.D."/>
            <person name="Davenport K.W."/>
            <person name="Podar M."/>
            <person name="Brown S.D."/>
            <person name="Land M.L."/>
            <person name="Hauser L.J."/>
            <person name="Klingeman D.M."/>
            <person name="Raman B."/>
            <person name="Goodwin L.A."/>
            <person name="Tapia R."/>
            <person name="Meincke L.J."/>
            <person name="Detter J.C."/>
            <person name="Bruce D.C."/>
            <person name="Han C.S."/>
            <person name="Palumbo A.V."/>
            <person name="Cottingham R.W."/>
            <person name="Keller M."/>
            <person name="Graham D.E."/>
        </authorList>
    </citation>
    <scope>NUCLEOTIDE SEQUENCE [LARGE SCALE GENOMIC DNA]</scope>
    <source>
        <strain evidence="4">ATCC BAA-2073 / strain OB47</strain>
    </source>
</reference>
<organism evidence="3 4">
    <name type="scientific">Caldicellulosiruptor obsidiansis (strain ATCC BAA-2073 / JCM 16842 / OB47)</name>
    <dbReference type="NCBI Taxonomy" id="608506"/>
    <lineage>
        <taxon>Bacteria</taxon>
        <taxon>Bacillati</taxon>
        <taxon>Bacillota</taxon>
        <taxon>Bacillota incertae sedis</taxon>
        <taxon>Caldicellulosiruptorales</taxon>
        <taxon>Caldicellulosiruptoraceae</taxon>
        <taxon>Caldicellulosiruptor</taxon>
    </lineage>
</organism>
<feature type="compositionally biased region" description="Polar residues" evidence="1">
    <location>
        <begin position="108"/>
        <end position="120"/>
    </location>
</feature>
<evidence type="ECO:0000313" key="4">
    <source>
        <dbReference type="Proteomes" id="UP000000347"/>
    </source>
</evidence>
<dbReference type="STRING" id="608506.COB47_0386"/>
<evidence type="ECO:0000256" key="2">
    <source>
        <dbReference type="SAM" id="Phobius"/>
    </source>
</evidence>
<evidence type="ECO:0000313" key="3">
    <source>
        <dbReference type="EMBL" id="ADL41722.1"/>
    </source>
</evidence>
<evidence type="ECO:0000256" key="1">
    <source>
        <dbReference type="SAM" id="MobiDB-lite"/>
    </source>
</evidence>
<name>D9TI90_CALOO</name>
<dbReference type="EMBL" id="CP002164">
    <property type="protein sequence ID" value="ADL41722.1"/>
    <property type="molecule type" value="Genomic_DNA"/>
</dbReference>
<sequence length="450" mass="52036">MNDEKLDRIFEEAFKVEYRKEFKQELKEMLLKEYDRREKRRYFLKISTVVAAFIVLAIVAFGTIKLDLMRLNVQDTSFVKTEMENAFHKEDTSTRQETKQNDNKNKSGDFTAQQKVSQDINIPEKSQTRVKEKQSTNNTFFASSSKKTEFQKSSDIIEKPATIKNNNKNAFSSQKPAISSSLPRSSTKKIIENDVKKVPEQNTKKVSKAASETKSSDTSVVVTTQNKEIKKENQYVIVKEDEKVSESVYVLKEEDLKIDKEYILDVLSSVVSSNVYEKENSTLQDTVVANVYEGYFNFKVAKSDTPILISRFSEFESQEDVLKSVYDKTNFILQGLGIKDYKITVFPVDEGYRAEITVFFDGYRIFDVDSFIDYSSSADVISGKIYLKGFSVLKSMKIIDKKTAAQEFEKKYNLKDINPSDIAIVYKKTEKLFIPTYIYIHENKIYWLEK</sequence>
<proteinExistence type="predicted"/>
<dbReference type="AlphaFoldDB" id="D9TI90"/>
<keyword evidence="2" id="KW-1133">Transmembrane helix</keyword>
<dbReference type="Proteomes" id="UP000000347">
    <property type="component" value="Chromosome"/>
</dbReference>
<feature type="compositionally biased region" description="Basic and acidic residues" evidence="1">
    <location>
        <begin position="87"/>
        <end position="107"/>
    </location>
</feature>
<feature type="compositionally biased region" description="Polar residues" evidence="1">
    <location>
        <begin position="135"/>
        <end position="144"/>
    </location>
</feature>
<dbReference type="OrthoDB" id="1715403at2"/>
<keyword evidence="4" id="KW-1185">Reference proteome</keyword>
<feature type="compositionally biased region" description="Polar residues" evidence="1">
    <location>
        <begin position="166"/>
        <end position="185"/>
    </location>
</feature>
<keyword evidence="2" id="KW-0812">Transmembrane</keyword>
<feature type="transmembrane region" description="Helical" evidence="2">
    <location>
        <begin position="42"/>
        <end position="64"/>
    </location>
</feature>
<dbReference type="KEGG" id="cob:COB47_0386"/>
<keyword evidence="2" id="KW-0472">Membrane</keyword>
<gene>
    <name evidence="3" type="ordered locus">COB47_0386</name>
</gene>
<dbReference type="HOGENOM" id="CLU_607911_0_0_9"/>
<feature type="region of interest" description="Disordered" evidence="1">
    <location>
        <begin position="166"/>
        <end position="186"/>
    </location>
</feature>
<feature type="region of interest" description="Disordered" evidence="1">
    <location>
        <begin position="87"/>
        <end position="144"/>
    </location>
</feature>
<protein>
    <submittedName>
        <fullName evidence="3">Uncharacterized protein</fullName>
    </submittedName>
</protein>